<evidence type="ECO:0000256" key="3">
    <source>
        <dbReference type="ARBA" id="ARBA00023163"/>
    </source>
</evidence>
<dbReference type="Proteomes" id="UP000248021">
    <property type="component" value="Unassembled WGS sequence"/>
</dbReference>
<dbReference type="SUPFAM" id="SSF48008">
    <property type="entry name" value="GntR ligand-binding domain-like"/>
    <property type="match status" value="1"/>
</dbReference>
<dbReference type="InterPro" id="IPR008920">
    <property type="entry name" value="TF_FadR/GntR_C"/>
</dbReference>
<dbReference type="Gene3D" id="1.10.10.10">
    <property type="entry name" value="Winged helix-like DNA-binding domain superfamily/Winged helix DNA-binding domain"/>
    <property type="match status" value="1"/>
</dbReference>
<organism evidence="4 5">
    <name type="scientific">Chelatococcus asaccharovorans</name>
    <dbReference type="NCBI Taxonomy" id="28210"/>
    <lineage>
        <taxon>Bacteria</taxon>
        <taxon>Pseudomonadati</taxon>
        <taxon>Pseudomonadota</taxon>
        <taxon>Alphaproteobacteria</taxon>
        <taxon>Hyphomicrobiales</taxon>
        <taxon>Chelatococcaceae</taxon>
        <taxon>Chelatococcus</taxon>
    </lineage>
</organism>
<name>A0A2V3TRF2_9HYPH</name>
<dbReference type="PROSITE" id="PS50949">
    <property type="entry name" value="HTH_GNTR"/>
    <property type="match status" value="1"/>
</dbReference>
<dbReference type="SMART" id="SM00895">
    <property type="entry name" value="FCD"/>
    <property type="match status" value="1"/>
</dbReference>
<evidence type="ECO:0000313" key="5">
    <source>
        <dbReference type="Proteomes" id="UP000248021"/>
    </source>
</evidence>
<keyword evidence="2" id="KW-0238">DNA-binding</keyword>
<dbReference type="InterPro" id="IPR000524">
    <property type="entry name" value="Tscrpt_reg_HTH_GntR"/>
</dbReference>
<dbReference type="PANTHER" id="PTHR43537:SF44">
    <property type="entry name" value="GNTR FAMILY REGULATORY PROTEIN"/>
    <property type="match status" value="1"/>
</dbReference>
<comment type="caution">
    <text evidence="4">The sequence shown here is derived from an EMBL/GenBank/DDBJ whole genome shotgun (WGS) entry which is preliminary data.</text>
</comment>
<keyword evidence="5" id="KW-1185">Reference proteome</keyword>
<accession>A0A2V3TRF2</accession>
<keyword evidence="1" id="KW-0805">Transcription regulation</keyword>
<dbReference type="InterPro" id="IPR036390">
    <property type="entry name" value="WH_DNA-bd_sf"/>
</dbReference>
<gene>
    <name evidence="4" type="ORF">C7450_1259</name>
</gene>
<dbReference type="SUPFAM" id="SSF46785">
    <property type="entry name" value="Winged helix' DNA-binding domain"/>
    <property type="match status" value="1"/>
</dbReference>
<dbReference type="GO" id="GO:0003677">
    <property type="term" value="F:DNA binding"/>
    <property type="evidence" value="ECO:0007669"/>
    <property type="project" value="UniProtKB-KW"/>
</dbReference>
<dbReference type="PRINTS" id="PR00035">
    <property type="entry name" value="HTHGNTR"/>
</dbReference>
<evidence type="ECO:0000256" key="2">
    <source>
        <dbReference type="ARBA" id="ARBA00023125"/>
    </source>
</evidence>
<dbReference type="Pfam" id="PF00392">
    <property type="entry name" value="GntR"/>
    <property type="match status" value="1"/>
</dbReference>
<evidence type="ECO:0000313" key="4">
    <source>
        <dbReference type="EMBL" id="PXW50564.1"/>
    </source>
</evidence>
<keyword evidence="3" id="KW-0804">Transcription</keyword>
<dbReference type="Gene3D" id="1.20.120.530">
    <property type="entry name" value="GntR ligand-binding domain-like"/>
    <property type="match status" value="1"/>
</dbReference>
<dbReference type="AlphaFoldDB" id="A0A2V3TRF2"/>
<sequence>MDASPTMPKSKAEHVAQRLLDKIITAGLAPGSSFGTEAELLTQFDVSRPTLRESLRILESQGVLELRPGPRGGIMVRKPSTDILAHGLSVYLRLHDVPFIAVLKAREVIEPALASEAAINGTEEDFDELEASIRRMKAIDKDQTAFIEENRIFHSIIARASGNKVLETFWQTISILATGEHHGVRYSFGNQQHVIEAHQGILDACRARDNKVAAAKMEAHVTELEHLVRKRYQNLLTQPTRVVGRQGRRIA</sequence>
<dbReference type="InterPro" id="IPR011711">
    <property type="entry name" value="GntR_C"/>
</dbReference>
<dbReference type="PANTHER" id="PTHR43537">
    <property type="entry name" value="TRANSCRIPTIONAL REGULATOR, GNTR FAMILY"/>
    <property type="match status" value="1"/>
</dbReference>
<reference evidence="4 5" key="1">
    <citation type="submission" date="2018-05" db="EMBL/GenBank/DDBJ databases">
        <title>Genomic Encyclopedia of Type Strains, Phase IV (KMG-IV): sequencing the most valuable type-strain genomes for metagenomic binning, comparative biology and taxonomic classification.</title>
        <authorList>
            <person name="Goeker M."/>
        </authorList>
    </citation>
    <scope>NUCLEOTIDE SEQUENCE [LARGE SCALE GENOMIC DNA]</scope>
    <source>
        <strain evidence="4 5">DSM 6462</strain>
    </source>
</reference>
<dbReference type="CDD" id="cd07377">
    <property type="entry name" value="WHTH_GntR"/>
    <property type="match status" value="1"/>
</dbReference>
<dbReference type="Pfam" id="PF07729">
    <property type="entry name" value="FCD"/>
    <property type="match status" value="1"/>
</dbReference>
<dbReference type="SMART" id="SM00345">
    <property type="entry name" value="HTH_GNTR"/>
    <property type="match status" value="1"/>
</dbReference>
<dbReference type="EMBL" id="QJJK01000025">
    <property type="protein sequence ID" value="PXW50564.1"/>
    <property type="molecule type" value="Genomic_DNA"/>
</dbReference>
<evidence type="ECO:0000256" key="1">
    <source>
        <dbReference type="ARBA" id="ARBA00023015"/>
    </source>
</evidence>
<dbReference type="GO" id="GO:0003700">
    <property type="term" value="F:DNA-binding transcription factor activity"/>
    <property type="evidence" value="ECO:0007669"/>
    <property type="project" value="InterPro"/>
</dbReference>
<proteinExistence type="predicted"/>
<protein>
    <submittedName>
        <fullName evidence="4">GntR family transcriptional regulator</fullName>
    </submittedName>
</protein>
<dbReference type="InterPro" id="IPR036388">
    <property type="entry name" value="WH-like_DNA-bd_sf"/>
</dbReference>